<proteinExistence type="inferred from homology"/>
<name>A0ABW9A4G5_9BURK</name>
<keyword evidence="4" id="KW-0804">Transcription</keyword>
<dbReference type="Gene3D" id="3.40.190.10">
    <property type="entry name" value="Periplasmic binding protein-like II"/>
    <property type="match status" value="2"/>
</dbReference>
<dbReference type="Gene3D" id="1.10.10.10">
    <property type="entry name" value="Winged helix-like DNA-binding domain superfamily/Winged helix DNA-binding domain"/>
    <property type="match status" value="1"/>
</dbReference>
<dbReference type="SUPFAM" id="SSF53850">
    <property type="entry name" value="Periplasmic binding protein-like II"/>
    <property type="match status" value="1"/>
</dbReference>
<accession>A0ABW9A4G5</accession>
<evidence type="ECO:0000256" key="1">
    <source>
        <dbReference type="ARBA" id="ARBA00009437"/>
    </source>
</evidence>
<comment type="caution">
    <text evidence="6">The sequence shown here is derived from an EMBL/GenBank/DDBJ whole genome shotgun (WGS) entry which is preliminary data.</text>
</comment>
<dbReference type="InterPro" id="IPR036388">
    <property type="entry name" value="WH-like_DNA-bd_sf"/>
</dbReference>
<keyword evidence="7" id="KW-1185">Reference proteome</keyword>
<dbReference type="PANTHER" id="PTHR30346:SF30">
    <property type="entry name" value="SMALL NEUTRAL PROTEASE REGULATORY PROTEIN"/>
    <property type="match status" value="1"/>
</dbReference>
<dbReference type="RefSeq" id="WP_408154449.1">
    <property type="nucleotide sequence ID" value="NZ_JAQQFM010000001.1"/>
</dbReference>
<dbReference type="SUPFAM" id="SSF46785">
    <property type="entry name" value="Winged helix' DNA-binding domain"/>
    <property type="match status" value="1"/>
</dbReference>
<gene>
    <name evidence="6" type="ORF">PQR62_02545</name>
</gene>
<sequence>MELRHLRYFLAVAEESSFTKAALKVGIGQPPLSMQIRNLEEEIGVELFRRGSHGVELSEAGHAFMVHARQTLDEAQKAVRAAQQIGRGDAGQLRMGFTTSAAFNPVVSLSIQAFRERYPAVEVSLMEANSAHLFTHLEDGRLDAAFVRPSSLVADSLELRHFPSEPMKIVIPRSHPLASRRALPLSALAQDPFIMFPRSNGVALYDEVIRACRESGFEPMINQQAPQLSSLVNLVAAGLGVSVVPEAIAQIKLDGVRYLDIRGPRPLAKLAFAYARDKSAIVSNFLNMLD</sequence>
<keyword evidence="2" id="KW-0805">Transcription regulation</keyword>
<dbReference type="CDD" id="cd08451">
    <property type="entry name" value="PBP2_BudR"/>
    <property type="match status" value="1"/>
</dbReference>
<dbReference type="Pfam" id="PF00126">
    <property type="entry name" value="HTH_1"/>
    <property type="match status" value="1"/>
</dbReference>
<feature type="domain" description="HTH lysR-type" evidence="5">
    <location>
        <begin position="1"/>
        <end position="58"/>
    </location>
</feature>
<organism evidence="6 7">
    <name type="scientific">Herbaspirillum lusitanum</name>
    <dbReference type="NCBI Taxonomy" id="213312"/>
    <lineage>
        <taxon>Bacteria</taxon>
        <taxon>Pseudomonadati</taxon>
        <taxon>Pseudomonadota</taxon>
        <taxon>Betaproteobacteria</taxon>
        <taxon>Burkholderiales</taxon>
        <taxon>Oxalobacteraceae</taxon>
        <taxon>Herbaspirillum</taxon>
    </lineage>
</organism>
<dbReference type="Proteomes" id="UP001629246">
    <property type="component" value="Unassembled WGS sequence"/>
</dbReference>
<evidence type="ECO:0000256" key="3">
    <source>
        <dbReference type="ARBA" id="ARBA00023125"/>
    </source>
</evidence>
<dbReference type="Pfam" id="PF03466">
    <property type="entry name" value="LysR_substrate"/>
    <property type="match status" value="1"/>
</dbReference>
<evidence type="ECO:0000313" key="6">
    <source>
        <dbReference type="EMBL" id="MFL9923129.1"/>
    </source>
</evidence>
<comment type="similarity">
    <text evidence="1">Belongs to the LysR transcriptional regulatory family.</text>
</comment>
<dbReference type="InterPro" id="IPR037410">
    <property type="entry name" value="BudR_PBP2"/>
</dbReference>
<reference evidence="6 7" key="1">
    <citation type="journal article" date="2024" name="Chem. Sci.">
        <title>Discovery of megapolipeptins by genome mining of a Burkholderiales bacteria collection.</title>
        <authorList>
            <person name="Paulo B.S."/>
            <person name="Recchia M.J.J."/>
            <person name="Lee S."/>
            <person name="Fergusson C.H."/>
            <person name="Romanowski S.B."/>
            <person name="Hernandez A."/>
            <person name="Krull N."/>
            <person name="Liu D.Y."/>
            <person name="Cavanagh H."/>
            <person name="Bos A."/>
            <person name="Gray C.A."/>
            <person name="Murphy B.T."/>
            <person name="Linington R.G."/>
            <person name="Eustaquio A.S."/>
        </authorList>
    </citation>
    <scope>NUCLEOTIDE SEQUENCE [LARGE SCALE GENOMIC DNA]</scope>
    <source>
        <strain evidence="6 7">RL21-008-BIB-A</strain>
    </source>
</reference>
<dbReference type="InterPro" id="IPR036390">
    <property type="entry name" value="WH_DNA-bd_sf"/>
</dbReference>
<evidence type="ECO:0000256" key="4">
    <source>
        <dbReference type="ARBA" id="ARBA00023163"/>
    </source>
</evidence>
<protein>
    <submittedName>
        <fullName evidence="6">LysR family transcriptional regulator</fullName>
    </submittedName>
</protein>
<dbReference type="PANTHER" id="PTHR30346">
    <property type="entry name" value="TRANSCRIPTIONAL DUAL REGULATOR HCAR-RELATED"/>
    <property type="match status" value="1"/>
</dbReference>
<dbReference type="InterPro" id="IPR005119">
    <property type="entry name" value="LysR_subst-bd"/>
</dbReference>
<dbReference type="InterPro" id="IPR000847">
    <property type="entry name" value="LysR_HTH_N"/>
</dbReference>
<dbReference type="EMBL" id="JAQQFM010000001">
    <property type="protein sequence ID" value="MFL9923129.1"/>
    <property type="molecule type" value="Genomic_DNA"/>
</dbReference>
<evidence type="ECO:0000256" key="2">
    <source>
        <dbReference type="ARBA" id="ARBA00023015"/>
    </source>
</evidence>
<evidence type="ECO:0000313" key="7">
    <source>
        <dbReference type="Proteomes" id="UP001629246"/>
    </source>
</evidence>
<keyword evidence="3" id="KW-0238">DNA-binding</keyword>
<evidence type="ECO:0000259" key="5">
    <source>
        <dbReference type="PROSITE" id="PS50931"/>
    </source>
</evidence>
<dbReference type="PROSITE" id="PS50931">
    <property type="entry name" value="HTH_LYSR"/>
    <property type="match status" value="1"/>
</dbReference>
<dbReference type="PRINTS" id="PR00039">
    <property type="entry name" value="HTHLYSR"/>
</dbReference>